<feature type="region of interest" description="Disordered" evidence="1">
    <location>
        <begin position="70"/>
        <end position="89"/>
    </location>
</feature>
<dbReference type="Proteomes" id="UP000266841">
    <property type="component" value="Unassembled WGS sequence"/>
</dbReference>
<sequence>GAAKGAANLCPRLGQWMQRTYVDGWLGVVPEDNSISVSGRVPWWQRAEEDMRGETNGLFTMDGRFMEARPKNSPLDYDTAPKHNSGARNIVDEQMALSRRILGL</sequence>
<gene>
    <name evidence="2" type="ORF">THAOC_37218</name>
</gene>
<dbReference type="AlphaFoldDB" id="K0QYN3"/>
<organism evidence="2 3">
    <name type="scientific">Thalassiosira oceanica</name>
    <name type="common">Marine diatom</name>
    <dbReference type="NCBI Taxonomy" id="159749"/>
    <lineage>
        <taxon>Eukaryota</taxon>
        <taxon>Sar</taxon>
        <taxon>Stramenopiles</taxon>
        <taxon>Ochrophyta</taxon>
        <taxon>Bacillariophyta</taxon>
        <taxon>Coscinodiscophyceae</taxon>
        <taxon>Thalassiosirophycidae</taxon>
        <taxon>Thalassiosirales</taxon>
        <taxon>Thalassiosiraceae</taxon>
        <taxon>Thalassiosira</taxon>
    </lineage>
</organism>
<feature type="non-terminal residue" evidence="2">
    <location>
        <position position="1"/>
    </location>
</feature>
<name>K0QYN3_THAOC</name>
<evidence type="ECO:0000256" key="1">
    <source>
        <dbReference type="SAM" id="MobiDB-lite"/>
    </source>
</evidence>
<evidence type="ECO:0000313" key="2">
    <source>
        <dbReference type="EMBL" id="EJK44258.1"/>
    </source>
</evidence>
<keyword evidence="3" id="KW-1185">Reference proteome</keyword>
<reference evidence="2 3" key="1">
    <citation type="journal article" date="2012" name="Genome Biol.">
        <title>Genome and low-iron response of an oceanic diatom adapted to chronic iron limitation.</title>
        <authorList>
            <person name="Lommer M."/>
            <person name="Specht M."/>
            <person name="Roy A.S."/>
            <person name="Kraemer L."/>
            <person name="Andreson R."/>
            <person name="Gutowska M.A."/>
            <person name="Wolf J."/>
            <person name="Bergner S.V."/>
            <person name="Schilhabel M.B."/>
            <person name="Klostermeier U.C."/>
            <person name="Beiko R.G."/>
            <person name="Rosenstiel P."/>
            <person name="Hippler M."/>
            <person name="Laroche J."/>
        </authorList>
    </citation>
    <scope>NUCLEOTIDE SEQUENCE [LARGE SCALE GENOMIC DNA]</scope>
    <source>
        <strain evidence="2 3">CCMP1005</strain>
    </source>
</reference>
<proteinExistence type="predicted"/>
<accession>K0QYN3</accession>
<dbReference type="EMBL" id="AGNL01049963">
    <property type="protein sequence ID" value="EJK44258.1"/>
    <property type="molecule type" value="Genomic_DNA"/>
</dbReference>
<evidence type="ECO:0000313" key="3">
    <source>
        <dbReference type="Proteomes" id="UP000266841"/>
    </source>
</evidence>
<comment type="caution">
    <text evidence="2">The sequence shown here is derived from an EMBL/GenBank/DDBJ whole genome shotgun (WGS) entry which is preliminary data.</text>
</comment>
<protein>
    <submittedName>
        <fullName evidence="2">Uncharacterized protein</fullName>
    </submittedName>
</protein>